<dbReference type="EMBL" id="CYKH01001111">
    <property type="protein sequence ID" value="CUG84173.1"/>
    <property type="molecule type" value="Genomic_DNA"/>
</dbReference>
<reference evidence="2" key="1">
    <citation type="submission" date="2015-09" db="EMBL/GenBank/DDBJ databases">
        <authorList>
            <consortium name="Pathogen Informatics"/>
        </authorList>
    </citation>
    <scope>NUCLEOTIDE SEQUENCE [LARGE SCALE GENOMIC DNA]</scope>
    <source>
        <strain evidence="2">Lake Konstanz</strain>
    </source>
</reference>
<dbReference type="Proteomes" id="UP000051952">
    <property type="component" value="Unassembled WGS sequence"/>
</dbReference>
<protein>
    <submittedName>
        <fullName evidence="1">Uncharacterized protein</fullName>
    </submittedName>
</protein>
<organism evidence="1 2">
    <name type="scientific">Bodo saltans</name>
    <name type="common">Flagellated protozoan</name>
    <dbReference type="NCBI Taxonomy" id="75058"/>
    <lineage>
        <taxon>Eukaryota</taxon>
        <taxon>Discoba</taxon>
        <taxon>Euglenozoa</taxon>
        <taxon>Kinetoplastea</taxon>
        <taxon>Metakinetoplastina</taxon>
        <taxon>Eubodonida</taxon>
        <taxon>Bodonidae</taxon>
        <taxon>Bodo</taxon>
    </lineage>
</organism>
<gene>
    <name evidence="1" type="ORF">BSAL_88420</name>
</gene>
<dbReference type="AlphaFoldDB" id="A0A0S4J5G1"/>
<keyword evidence="2" id="KW-1185">Reference proteome</keyword>
<accession>A0A0S4J5G1</accession>
<evidence type="ECO:0000313" key="1">
    <source>
        <dbReference type="EMBL" id="CUG84173.1"/>
    </source>
</evidence>
<name>A0A0S4J5G1_BODSA</name>
<dbReference type="VEuPathDB" id="TriTrypDB:BSAL_88420"/>
<evidence type="ECO:0000313" key="2">
    <source>
        <dbReference type="Proteomes" id="UP000051952"/>
    </source>
</evidence>
<proteinExistence type="predicted"/>
<sequence>MIINEQMWIDDVNTQFCGTSSSISRCTSSQTYHDSFRRLGKSAREEQTGRTSINNDNEEIEEIDLPCLPAVMEQSIRRRRRLECPSSSHLYFPPSRDQLSQKSVSSNINDGVEVQSNEQTQNETRLAITLIVKDVSRGTSKSIVVNGIVTASTTVAPGGQWNTGLAIVSADELCWTAMSAVGGEFWRGDVPGGRARLVHKGRDLLRCCRDKTGDCSVAMNVEGEVIYYCCLSP</sequence>